<feature type="chain" id="PRO_5013986200" description="Dirigent protein" evidence="4">
    <location>
        <begin position="26"/>
        <end position="187"/>
    </location>
</feature>
<comment type="similarity">
    <text evidence="1 4">Belongs to the plant dirigent protein family.</text>
</comment>
<keyword evidence="4" id="KW-0732">Signal</keyword>
<dbReference type="InterPro" id="IPR004265">
    <property type="entry name" value="Dirigent"/>
</dbReference>
<keyword evidence="4" id="KW-0052">Apoplast</keyword>
<dbReference type="InterPro" id="IPR044859">
    <property type="entry name" value="Allene_oxi_cyc_Dirigent"/>
</dbReference>
<dbReference type="EMBL" id="KZ502920">
    <property type="protein sequence ID" value="PKU70698.1"/>
    <property type="molecule type" value="Genomic_DNA"/>
</dbReference>
<evidence type="ECO:0000256" key="1">
    <source>
        <dbReference type="ARBA" id="ARBA00010746"/>
    </source>
</evidence>
<evidence type="ECO:0000313" key="6">
    <source>
        <dbReference type="Proteomes" id="UP000233837"/>
    </source>
</evidence>
<protein>
    <recommendedName>
        <fullName evidence="4">Dirigent protein</fullName>
    </recommendedName>
</protein>
<comment type="subcellular location">
    <subcellularLocation>
        <location evidence="4">Secreted</location>
        <location evidence="4">Extracellular space</location>
        <location evidence="4">Apoplast</location>
    </subcellularLocation>
</comment>
<dbReference type="Gene3D" id="2.40.480.10">
    <property type="entry name" value="Allene oxide cyclase-like"/>
    <property type="match status" value="1"/>
</dbReference>
<dbReference type="PANTHER" id="PTHR21495">
    <property type="entry name" value="NUCLEOPORIN-RELATED"/>
    <property type="match status" value="1"/>
</dbReference>
<gene>
    <name evidence="5" type="primary">PI206</name>
    <name evidence="5" type="ORF">MA16_Dca016896</name>
</gene>
<proteinExistence type="inferred from homology"/>
<accession>A0A2I0W4X1</accession>
<evidence type="ECO:0000256" key="2">
    <source>
        <dbReference type="ARBA" id="ARBA00011738"/>
    </source>
</evidence>
<feature type="signal peptide" evidence="4">
    <location>
        <begin position="1"/>
        <end position="25"/>
    </location>
</feature>
<reference evidence="5 6" key="1">
    <citation type="journal article" date="2016" name="Sci. Rep.">
        <title>The Dendrobium catenatum Lindl. genome sequence provides insights into polysaccharide synthase, floral development and adaptive evolution.</title>
        <authorList>
            <person name="Zhang G.Q."/>
            <person name="Xu Q."/>
            <person name="Bian C."/>
            <person name="Tsai W.C."/>
            <person name="Yeh C.M."/>
            <person name="Liu K.W."/>
            <person name="Yoshida K."/>
            <person name="Zhang L.S."/>
            <person name="Chang S.B."/>
            <person name="Chen F."/>
            <person name="Shi Y."/>
            <person name="Su Y.Y."/>
            <person name="Zhang Y.Q."/>
            <person name="Chen L.J."/>
            <person name="Yin Y."/>
            <person name="Lin M."/>
            <person name="Huang H."/>
            <person name="Deng H."/>
            <person name="Wang Z.W."/>
            <person name="Zhu S.L."/>
            <person name="Zhao X."/>
            <person name="Deng C."/>
            <person name="Niu S.C."/>
            <person name="Huang J."/>
            <person name="Wang M."/>
            <person name="Liu G.H."/>
            <person name="Yang H.J."/>
            <person name="Xiao X.J."/>
            <person name="Hsiao Y.Y."/>
            <person name="Wu W.L."/>
            <person name="Chen Y.Y."/>
            <person name="Mitsuda N."/>
            <person name="Ohme-Takagi M."/>
            <person name="Luo Y.B."/>
            <person name="Van de Peer Y."/>
            <person name="Liu Z.J."/>
        </authorList>
    </citation>
    <scope>NUCLEOTIDE SEQUENCE [LARGE SCALE GENOMIC DNA]</scope>
    <source>
        <tissue evidence="5">The whole plant</tissue>
    </source>
</reference>
<evidence type="ECO:0000256" key="3">
    <source>
        <dbReference type="ARBA" id="ARBA00022525"/>
    </source>
</evidence>
<dbReference type="Pfam" id="PF03018">
    <property type="entry name" value="Dirigent"/>
    <property type="match status" value="1"/>
</dbReference>
<dbReference type="GO" id="GO:0009699">
    <property type="term" value="P:phenylpropanoid biosynthetic process"/>
    <property type="evidence" value="ECO:0007669"/>
    <property type="project" value="UniProtKB-ARBA"/>
</dbReference>
<evidence type="ECO:0000256" key="4">
    <source>
        <dbReference type="RuleBase" id="RU363099"/>
    </source>
</evidence>
<dbReference type="AlphaFoldDB" id="A0A2I0W4X1"/>
<dbReference type="GO" id="GO:0048046">
    <property type="term" value="C:apoplast"/>
    <property type="evidence" value="ECO:0007669"/>
    <property type="project" value="UniProtKB-SubCell"/>
</dbReference>
<organism evidence="5 6">
    <name type="scientific">Dendrobium catenatum</name>
    <dbReference type="NCBI Taxonomy" id="906689"/>
    <lineage>
        <taxon>Eukaryota</taxon>
        <taxon>Viridiplantae</taxon>
        <taxon>Streptophyta</taxon>
        <taxon>Embryophyta</taxon>
        <taxon>Tracheophyta</taxon>
        <taxon>Spermatophyta</taxon>
        <taxon>Magnoliopsida</taxon>
        <taxon>Liliopsida</taxon>
        <taxon>Asparagales</taxon>
        <taxon>Orchidaceae</taxon>
        <taxon>Epidendroideae</taxon>
        <taxon>Malaxideae</taxon>
        <taxon>Dendrobiinae</taxon>
        <taxon>Dendrobium</taxon>
    </lineage>
</organism>
<comment type="subunit">
    <text evidence="2 4">Homodimer.</text>
</comment>
<keyword evidence="3 4" id="KW-0964">Secreted</keyword>
<dbReference type="Proteomes" id="UP000233837">
    <property type="component" value="Unassembled WGS sequence"/>
</dbReference>
<dbReference type="OrthoDB" id="1864232at2759"/>
<sequence>MANPLPPFAFFFLLCLLLATPSSTSSPTFPIPINSDRQSHLQFYIHDKISSPNATAIKVAADPNGSRASATGLHFGSIYVIDDPITEGPDPNSKPLGRARGFYSVSSTDGSDLYFTVNVIFMYGIYNGSSVAIVGRDPIIEKVRELPVVGGTGIFRLARGFAFMKTHAFDTATGDAVLFLEAYILHH</sequence>
<reference evidence="5 6" key="2">
    <citation type="journal article" date="2017" name="Nature">
        <title>The Apostasia genome and the evolution of orchids.</title>
        <authorList>
            <person name="Zhang G.Q."/>
            <person name="Liu K.W."/>
            <person name="Li Z."/>
            <person name="Lohaus R."/>
            <person name="Hsiao Y.Y."/>
            <person name="Niu S.C."/>
            <person name="Wang J.Y."/>
            <person name="Lin Y.C."/>
            <person name="Xu Q."/>
            <person name="Chen L.J."/>
            <person name="Yoshida K."/>
            <person name="Fujiwara S."/>
            <person name="Wang Z.W."/>
            <person name="Zhang Y.Q."/>
            <person name="Mitsuda N."/>
            <person name="Wang M."/>
            <person name="Liu G.H."/>
            <person name="Pecoraro L."/>
            <person name="Huang H.X."/>
            <person name="Xiao X.J."/>
            <person name="Lin M."/>
            <person name="Wu X.Y."/>
            <person name="Wu W.L."/>
            <person name="Chen Y.Y."/>
            <person name="Chang S.B."/>
            <person name="Sakamoto S."/>
            <person name="Ohme-Takagi M."/>
            <person name="Yagi M."/>
            <person name="Zeng S.J."/>
            <person name="Shen C.Y."/>
            <person name="Yeh C.M."/>
            <person name="Luo Y.B."/>
            <person name="Tsai W.C."/>
            <person name="Van de Peer Y."/>
            <person name="Liu Z.J."/>
        </authorList>
    </citation>
    <scope>NUCLEOTIDE SEQUENCE [LARGE SCALE GENOMIC DNA]</scope>
    <source>
        <tissue evidence="5">The whole plant</tissue>
    </source>
</reference>
<comment type="function">
    <text evidence="4">Dirigent proteins impart stereoselectivity on the phenoxy radical-coupling reaction, yielding optically active lignans from two molecules of coniferyl alcohol in the biosynthesis of lignans, flavonolignans, and alkaloids and thus plays a central role in plant secondary metabolism.</text>
</comment>
<keyword evidence="6" id="KW-1185">Reference proteome</keyword>
<name>A0A2I0W4X1_9ASPA</name>
<evidence type="ECO:0000313" key="5">
    <source>
        <dbReference type="EMBL" id="PKU70698.1"/>
    </source>
</evidence>